<dbReference type="PANTHER" id="PTHR31958:SF2">
    <property type="entry name" value="COILED-COIL DOMAIN-CONTAINING PROTEIN 127"/>
    <property type="match status" value="1"/>
</dbReference>
<dbReference type="EMBL" id="JAFBMS010000841">
    <property type="protein sequence ID" value="KAG9329921.1"/>
    <property type="molecule type" value="Genomic_DNA"/>
</dbReference>
<keyword evidence="1" id="KW-0175">Coiled coil</keyword>
<proteinExistence type="predicted"/>
<protein>
    <recommendedName>
        <fullName evidence="4">Coiled-coil domain-containing protein 127</fullName>
    </recommendedName>
</protein>
<evidence type="ECO:0008006" key="4">
    <source>
        <dbReference type="Google" id="ProtNLM"/>
    </source>
</evidence>
<gene>
    <name evidence="2" type="ORF">JZ751_028601</name>
</gene>
<feature type="coiled-coil region" evidence="1">
    <location>
        <begin position="77"/>
        <end position="136"/>
    </location>
</feature>
<evidence type="ECO:0000313" key="3">
    <source>
        <dbReference type="Proteomes" id="UP000824540"/>
    </source>
</evidence>
<dbReference type="AlphaFoldDB" id="A0A8T2MVA9"/>
<name>A0A8T2MVA9_9TELE</name>
<evidence type="ECO:0000313" key="2">
    <source>
        <dbReference type="EMBL" id="KAG9329921.1"/>
    </source>
</evidence>
<comment type="caution">
    <text evidence="2">The sequence shown here is derived from an EMBL/GenBank/DDBJ whole genome shotgun (WGS) entry which is preliminary data.</text>
</comment>
<dbReference type="OrthoDB" id="10064762at2759"/>
<reference evidence="2" key="1">
    <citation type="thesis" date="2021" institute="BYU ScholarsArchive" country="Provo, UT, USA">
        <title>Applications of and Algorithms for Genome Assembly and Genomic Analyses with an Emphasis on Marine Teleosts.</title>
        <authorList>
            <person name="Pickett B.D."/>
        </authorList>
    </citation>
    <scope>NUCLEOTIDE SEQUENCE</scope>
    <source>
        <strain evidence="2">HI-2016</strain>
    </source>
</reference>
<evidence type="ECO:0000256" key="1">
    <source>
        <dbReference type="SAM" id="Coils"/>
    </source>
</evidence>
<sequence length="270" mass="31669">MNNLNDTTGWNIRPGPREDGENNKWNYALLVPMLCLAAFRWIWTRESQRQIREAEAGCNGELKAASSQLDAKYREAVTECCQEAARMELELERERQRVKGYRQALHSQGQQVLEERKQLQQEREALEEEKREIDRRGPAGVLLRDALEGQRDWQLQAATVLREFEAGLVERQSALCNAFLPRRRRLVMERNLLLRAAEEPLARELNMDRDLMDIFINDRHCADLLNTDRRQNGSLMWVYLRVWQLQVTLQTHKRAHKSLQGVEPDPNHTM</sequence>
<keyword evidence="3" id="KW-1185">Reference proteome</keyword>
<dbReference type="Proteomes" id="UP000824540">
    <property type="component" value="Unassembled WGS sequence"/>
</dbReference>
<dbReference type="InterPro" id="IPR034607">
    <property type="entry name" value="CCDC127"/>
</dbReference>
<dbReference type="PANTHER" id="PTHR31958">
    <property type="entry name" value="COILED-COIL DOMAIN-CONTAINING PROTEIN 127"/>
    <property type="match status" value="1"/>
</dbReference>
<organism evidence="2 3">
    <name type="scientific">Albula glossodonta</name>
    <name type="common">roundjaw bonefish</name>
    <dbReference type="NCBI Taxonomy" id="121402"/>
    <lineage>
        <taxon>Eukaryota</taxon>
        <taxon>Metazoa</taxon>
        <taxon>Chordata</taxon>
        <taxon>Craniata</taxon>
        <taxon>Vertebrata</taxon>
        <taxon>Euteleostomi</taxon>
        <taxon>Actinopterygii</taxon>
        <taxon>Neopterygii</taxon>
        <taxon>Teleostei</taxon>
        <taxon>Albuliformes</taxon>
        <taxon>Albulidae</taxon>
        <taxon>Albula</taxon>
    </lineage>
</organism>
<accession>A0A8T2MVA9</accession>